<sequence>MNMPPPTTNPTSSNYDSGSNSSMRMGTSTMSMPMTFSHSPTTPLFWDWWTPHSAAGYAATSIGGSRERCLTDREYRMIAVMTMNTGYFVSVLSGVFLGMFLLGSRADGGADTRWHQC</sequence>
<dbReference type="GeneID" id="87843067"/>
<dbReference type="EMBL" id="JAUEPN010000007">
    <property type="protein sequence ID" value="KAK3292242.1"/>
    <property type="molecule type" value="Genomic_DNA"/>
</dbReference>
<feature type="compositionally biased region" description="Low complexity" evidence="1">
    <location>
        <begin position="9"/>
        <end position="27"/>
    </location>
</feature>
<dbReference type="AlphaFoldDB" id="A0AAE0H9A9"/>
<reference evidence="3" key="1">
    <citation type="journal article" date="2023" name="Mol. Phylogenet. Evol.">
        <title>Genome-scale phylogeny and comparative genomics of the fungal order Sordariales.</title>
        <authorList>
            <person name="Hensen N."/>
            <person name="Bonometti L."/>
            <person name="Westerberg I."/>
            <person name="Brannstrom I.O."/>
            <person name="Guillou S."/>
            <person name="Cros-Aarteil S."/>
            <person name="Calhoun S."/>
            <person name="Haridas S."/>
            <person name="Kuo A."/>
            <person name="Mondo S."/>
            <person name="Pangilinan J."/>
            <person name="Riley R."/>
            <person name="LaButti K."/>
            <person name="Andreopoulos B."/>
            <person name="Lipzen A."/>
            <person name="Chen C."/>
            <person name="Yan M."/>
            <person name="Daum C."/>
            <person name="Ng V."/>
            <person name="Clum A."/>
            <person name="Steindorff A."/>
            <person name="Ohm R.A."/>
            <person name="Martin F."/>
            <person name="Silar P."/>
            <person name="Natvig D.O."/>
            <person name="Lalanne C."/>
            <person name="Gautier V."/>
            <person name="Ament-Velasquez S.L."/>
            <person name="Kruys A."/>
            <person name="Hutchinson M.I."/>
            <person name="Powell A.J."/>
            <person name="Barry K."/>
            <person name="Miller A.N."/>
            <person name="Grigoriev I.V."/>
            <person name="Debuchy R."/>
            <person name="Gladieux P."/>
            <person name="Hiltunen Thoren M."/>
            <person name="Johannesson H."/>
        </authorList>
    </citation>
    <scope>NUCLEOTIDE SEQUENCE</scope>
    <source>
        <strain evidence="3">CBS 168.71</strain>
    </source>
</reference>
<accession>A0AAE0H9A9</accession>
<name>A0AAE0H9A9_9PEZI</name>
<gene>
    <name evidence="3" type="ORF">B0H64DRAFT_435042</name>
</gene>
<comment type="caution">
    <text evidence="3">The sequence shown here is derived from an EMBL/GenBank/DDBJ whole genome shotgun (WGS) entry which is preliminary data.</text>
</comment>
<dbReference type="Proteomes" id="UP001278766">
    <property type="component" value="Unassembled WGS sequence"/>
</dbReference>
<evidence type="ECO:0000256" key="1">
    <source>
        <dbReference type="SAM" id="MobiDB-lite"/>
    </source>
</evidence>
<evidence type="ECO:0000256" key="2">
    <source>
        <dbReference type="SAM" id="Phobius"/>
    </source>
</evidence>
<keyword evidence="2" id="KW-0472">Membrane</keyword>
<evidence type="ECO:0000313" key="3">
    <source>
        <dbReference type="EMBL" id="KAK3292242.1"/>
    </source>
</evidence>
<dbReference type="RefSeq" id="XP_062655756.1">
    <property type="nucleotide sequence ID" value="XM_062806119.1"/>
</dbReference>
<proteinExistence type="predicted"/>
<reference evidence="3" key="2">
    <citation type="submission" date="2023-06" db="EMBL/GenBank/DDBJ databases">
        <authorList>
            <consortium name="Lawrence Berkeley National Laboratory"/>
            <person name="Haridas S."/>
            <person name="Hensen N."/>
            <person name="Bonometti L."/>
            <person name="Westerberg I."/>
            <person name="Brannstrom I.O."/>
            <person name="Guillou S."/>
            <person name="Cros-Aarteil S."/>
            <person name="Calhoun S."/>
            <person name="Kuo A."/>
            <person name="Mondo S."/>
            <person name="Pangilinan J."/>
            <person name="Riley R."/>
            <person name="Labutti K."/>
            <person name="Andreopoulos B."/>
            <person name="Lipzen A."/>
            <person name="Chen C."/>
            <person name="Yanf M."/>
            <person name="Daum C."/>
            <person name="Ng V."/>
            <person name="Clum A."/>
            <person name="Steindorff A."/>
            <person name="Ohm R."/>
            <person name="Martin F."/>
            <person name="Silar P."/>
            <person name="Natvig D."/>
            <person name="Lalanne C."/>
            <person name="Gautier V."/>
            <person name="Ament-Velasquez S.L."/>
            <person name="Kruys A."/>
            <person name="Hutchinson M.I."/>
            <person name="Powell A.J."/>
            <person name="Barry K."/>
            <person name="Miller A.N."/>
            <person name="Grigoriev I.V."/>
            <person name="Debuchy R."/>
            <person name="Gladieux P."/>
            <person name="Thoren M.H."/>
            <person name="Johannesson H."/>
        </authorList>
    </citation>
    <scope>NUCLEOTIDE SEQUENCE</scope>
    <source>
        <strain evidence="3">CBS 168.71</strain>
    </source>
</reference>
<keyword evidence="2" id="KW-0812">Transmembrane</keyword>
<feature type="region of interest" description="Disordered" evidence="1">
    <location>
        <begin position="1"/>
        <end position="27"/>
    </location>
</feature>
<keyword evidence="4" id="KW-1185">Reference proteome</keyword>
<keyword evidence="2" id="KW-1133">Transmembrane helix</keyword>
<feature type="transmembrane region" description="Helical" evidence="2">
    <location>
        <begin position="85"/>
        <end position="103"/>
    </location>
</feature>
<organism evidence="3 4">
    <name type="scientific">Chaetomium fimeti</name>
    <dbReference type="NCBI Taxonomy" id="1854472"/>
    <lineage>
        <taxon>Eukaryota</taxon>
        <taxon>Fungi</taxon>
        <taxon>Dikarya</taxon>
        <taxon>Ascomycota</taxon>
        <taxon>Pezizomycotina</taxon>
        <taxon>Sordariomycetes</taxon>
        <taxon>Sordariomycetidae</taxon>
        <taxon>Sordariales</taxon>
        <taxon>Chaetomiaceae</taxon>
        <taxon>Chaetomium</taxon>
    </lineage>
</organism>
<protein>
    <submittedName>
        <fullName evidence="3">Uncharacterized protein</fullName>
    </submittedName>
</protein>
<evidence type="ECO:0000313" key="4">
    <source>
        <dbReference type="Proteomes" id="UP001278766"/>
    </source>
</evidence>